<organism evidence="2 3">
    <name type="scientific">Plakobranchus ocellatus</name>
    <dbReference type="NCBI Taxonomy" id="259542"/>
    <lineage>
        <taxon>Eukaryota</taxon>
        <taxon>Metazoa</taxon>
        <taxon>Spiralia</taxon>
        <taxon>Lophotrochozoa</taxon>
        <taxon>Mollusca</taxon>
        <taxon>Gastropoda</taxon>
        <taxon>Heterobranchia</taxon>
        <taxon>Euthyneura</taxon>
        <taxon>Panpulmonata</taxon>
        <taxon>Sacoglossa</taxon>
        <taxon>Placobranchoidea</taxon>
        <taxon>Plakobranchidae</taxon>
        <taxon>Plakobranchus</taxon>
    </lineage>
</organism>
<evidence type="ECO:0000313" key="2">
    <source>
        <dbReference type="EMBL" id="GFO21271.1"/>
    </source>
</evidence>
<feature type="region of interest" description="Disordered" evidence="1">
    <location>
        <begin position="68"/>
        <end position="91"/>
    </location>
</feature>
<name>A0AAV4BQE3_9GAST</name>
<reference evidence="2 3" key="1">
    <citation type="journal article" date="2021" name="Elife">
        <title>Chloroplast acquisition without the gene transfer in kleptoplastic sea slugs, Plakobranchus ocellatus.</title>
        <authorList>
            <person name="Maeda T."/>
            <person name="Takahashi S."/>
            <person name="Yoshida T."/>
            <person name="Shimamura S."/>
            <person name="Takaki Y."/>
            <person name="Nagai Y."/>
            <person name="Toyoda A."/>
            <person name="Suzuki Y."/>
            <person name="Arimoto A."/>
            <person name="Ishii H."/>
            <person name="Satoh N."/>
            <person name="Nishiyama T."/>
            <person name="Hasebe M."/>
            <person name="Maruyama T."/>
            <person name="Minagawa J."/>
            <person name="Obokata J."/>
            <person name="Shigenobu S."/>
        </authorList>
    </citation>
    <scope>NUCLEOTIDE SEQUENCE [LARGE SCALE GENOMIC DNA]</scope>
</reference>
<sequence length="91" mass="9878">MLSAHLGNISPPLVFEALQFQVVSKLTRSLWCLTISSNGQPRSPRTASIILKGFSANRSPLIVNINRGSQSPASGHGLQRTKQVFEDGSQF</sequence>
<dbReference type="EMBL" id="BLXT01005251">
    <property type="protein sequence ID" value="GFO21271.1"/>
    <property type="molecule type" value="Genomic_DNA"/>
</dbReference>
<evidence type="ECO:0000256" key="1">
    <source>
        <dbReference type="SAM" id="MobiDB-lite"/>
    </source>
</evidence>
<proteinExistence type="predicted"/>
<keyword evidence="3" id="KW-1185">Reference proteome</keyword>
<dbReference type="Proteomes" id="UP000735302">
    <property type="component" value="Unassembled WGS sequence"/>
</dbReference>
<comment type="caution">
    <text evidence="2">The sequence shown here is derived from an EMBL/GenBank/DDBJ whole genome shotgun (WGS) entry which is preliminary data.</text>
</comment>
<accession>A0AAV4BQE3</accession>
<gene>
    <name evidence="2" type="ORF">PoB_004777600</name>
</gene>
<dbReference type="AlphaFoldDB" id="A0AAV4BQE3"/>
<evidence type="ECO:0000313" key="3">
    <source>
        <dbReference type="Proteomes" id="UP000735302"/>
    </source>
</evidence>
<protein>
    <submittedName>
        <fullName evidence="2">Uncharacterized protein</fullName>
    </submittedName>
</protein>